<evidence type="ECO:0000256" key="6">
    <source>
        <dbReference type="ARBA" id="ARBA00023136"/>
    </source>
</evidence>
<keyword evidence="12" id="KW-1185">Reference proteome</keyword>
<evidence type="ECO:0000256" key="7">
    <source>
        <dbReference type="ARBA" id="ARBA00023139"/>
    </source>
</evidence>
<protein>
    <submittedName>
        <fullName evidence="11">Efflux transporter, outer membrane factor (OMF) lipoprotein, NodT family</fullName>
    </submittedName>
</protein>
<reference evidence="11 12" key="1">
    <citation type="submission" date="2016-10" db="EMBL/GenBank/DDBJ databases">
        <authorList>
            <person name="de Groot N.N."/>
        </authorList>
    </citation>
    <scope>NUCLEOTIDE SEQUENCE [LARGE SCALE GENOMIC DNA]</scope>
    <source>
        <strain evidence="11 12">DSM 16619</strain>
    </source>
</reference>
<feature type="region of interest" description="Disordered" evidence="10">
    <location>
        <begin position="1"/>
        <end position="28"/>
    </location>
</feature>
<comment type="similarity">
    <text evidence="2 9">Belongs to the outer membrane factor (OMF) (TC 1.B.17) family.</text>
</comment>
<keyword evidence="4 9" id="KW-0812">Transmembrane</keyword>
<dbReference type="AlphaFoldDB" id="A0A1G7DYP0"/>
<proteinExistence type="inferred from homology"/>
<sequence length="538" mass="55960">MNATFDHPSHATADTALDGAAPAAEPSSSSPLRGALQYFATLAIALLALPGLTACADMSGIAPHAQMRDAASLGLTAPAGSTGAAQKAFAESTLPTDWWLGFGDSQLDALIDRALATNPNLKATEARIARAQAFIETARAADGPQLNGSLDVTRQLYSANGPYPPPLAGSVLNSGTGRLTGSWEIDFFGKNRAALESALGSANAAQADAQAARLLLASNVARSYFQLARLKAQLGVAERTLAQRNETLRLVRDRVDAGLDTQLERRQSEGGLPEARQQIEAIQEQIALTRNALGALVGQPNAAAALDFPALDAIHSIAIPSTLPADLLGRRPDVAAARWRVEAATQDVAVAKAQFYPNVNLTAFLGLSSIGLDHFAQAGSKEWGIGPAVRLPIFDSGRLRANLRGKAADVDAAVESYNAALIDAVHDAADQLASSRSIERQQAEQRHAQEAAEAAYDIARQRYQAGLGNYLNVLTAETAVLAQRRQAVDLEARRLDTQVALIRALGGGYAAPMPGAAAGTGAVATAPAAAAATSSTAH</sequence>
<dbReference type="PANTHER" id="PTHR30203">
    <property type="entry name" value="OUTER MEMBRANE CATION EFFLUX PROTEIN"/>
    <property type="match status" value="1"/>
</dbReference>
<dbReference type="OrthoDB" id="9770517at2"/>
<comment type="subcellular location">
    <subcellularLocation>
        <location evidence="9">Cell membrane</location>
        <topology evidence="9">Lipid-anchor</topology>
    </subcellularLocation>
    <subcellularLocation>
        <location evidence="1">Membrane</location>
    </subcellularLocation>
</comment>
<organism evidence="11 12">
    <name type="scientific">Paracidovorax valerianellae</name>
    <dbReference type="NCBI Taxonomy" id="187868"/>
    <lineage>
        <taxon>Bacteria</taxon>
        <taxon>Pseudomonadati</taxon>
        <taxon>Pseudomonadota</taxon>
        <taxon>Betaproteobacteria</taxon>
        <taxon>Burkholderiales</taxon>
        <taxon>Comamonadaceae</taxon>
        <taxon>Paracidovorax</taxon>
    </lineage>
</organism>
<dbReference type="NCBIfam" id="TIGR01845">
    <property type="entry name" value="outer_NodT"/>
    <property type="match status" value="1"/>
</dbReference>
<dbReference type="GO" id="GO:0015562">
    <property type="term" value="F:efflux transmembrane transporter activity"/>
    <property type="evidence" value="ECO:0007669"/>
    <property type="project" value="InterPro"/>
</dbReference>
<keyword evidence="3 9" id="KW-1134">Transmembrane beta strand</keyword>
<dbReference type="Gene3D" id="2.20.200.10">
    <property type="entry name" value="Outer membrane efflux proteins (OEP)"/>
    <property type="match status" value="1"/>
</dbReference>
<dbReference type="RefSeq" id="WP_092745845.1">
    <property type="nucleotide sequence ID" value="NZ_FMZC01000021.1"/>
</dbReference>
<dbReference type="GO" id="GO:0005886">
    <property type="term" value="C:plasma membrane"/>
    <property type="evidence" value="ECO:0007669"/>
    <property type="project" value="UniProtKB-SubCell"/>
</dbReference>
<evidence type="ECO:0000256" key="8">
    <source>
        <dbReference type="ARBA" id="ARBA00023288"/>
    </source>
</evidence>
<dbReference type="InterPro" id="IPR003423">
    <property type="entry name" value="OMP_efflux"/>
</dbReference>
<dbReference type="STRING" id="187868.SAMN05192589_12116"/>
<evidence type="ECO:0000313" key="11">
    <source>
        <dbReference type="EMBL" id="SDE56512.1"/>
    </source>
</evidence>
<evidence type="ECO:0000256" key="10">
    <source>
        <dbReference type="SAM" id="MobiDB-lite"/>
    </source>
</evidence>
<evidence type="ECO:0000256" key="3">
    <source>
        <dbReference type="ARBA" id="ARBA00022452"/>
    </source>
</evidence>
<dbReference type="EMBL" id="FMZC01000021">
    <property type="protein sequence ID" value="SDE56512.1"/>
    <property type="molecule type" value="Genomic_DNA"/>
</dbReference>
<accession>A0A1G7DYP0</accession>
<dbReference type="SUPFAM" id="SSF56954">
    <property type="entry name" value="Outer membrane efflux proteins (OEP)"/>
    <property type="match status" value="1"/>
</dbReference>
<keyword evidence="5" id="KW-0732">Signal</keyword>
<evidence type="ECO:0000256" key="1">
    <source>
        <dbReference type="ARBA" id="ARBA00004370"/>
    </source>
</evidence>
<dbReference type="InterPro" id="IPR010131">
    <property type="entry name" value="MdtP/NodT-like"/>
</dbReference>
<keyword evidence="6 9" id="KW-0472">Membrane</keyword>
<dbReference type="Gene3D" id="1.20.1600.10">
    <property type="entry name" value="Outer membrane efflux proteins (OEP)"/>
    <property type="match status" value="1"/>
</dbReference>
<evidence type="ECO:0000256" key="9">
    <source>
        <dbReference type="RuleBase" id="RU362097"/>
    </source>
</evidence>
<keyword evidence="7 9" id="KW-0564">Palmitate</keyword>
<feature type="compositionally biased region" description="Low complexity" evidence="10">
    <location>
        <begin position="11"/>
        <end position="28"/>
    </location>
</feature>
<dbReference type="Proteomes" id="UP000198781">
    <property type="component" value="Unassembled WGS sequence"/>
</dbReference>
<evidence type="ECO:0000256" key="4">
    <source>
        <dbReference type="ARBA" id="ARBA00022692"/>
    </source>
</evidence>
<evidence type="ECO:0000256" key="5">
    <source>
        <dbReference type="ARBA" id="ARBA00022729"/>
    </source>
</evidence>
<name>A0A1G7DYP0_9BURK</name>
<evidence type="ECO:0000313" key="12">
    <source>
        <dbReference type="Proteomes" id="UP000198781"/>
    </source>
</evidence>
<evidence type="ECO:0000256" key="2">
    <source>
        <dbReference type="ARBA" id="ARBA00007613"/>
    </source>
</evidence>
<dbReference type="PANTHER" id="PTHR30203:SF20">
    <property type="entry name" value="MULTIDRUG RESISTANCE OUTER MEMBRANE PROTEIN MDTP-RELATED"/>
    <property type="match status" value="1"/>
</dbReference>
<dbReference type="Pfam" id="PF02321">
    <property type="entry name" value="OEP"/>
    <property type="match status" value="2"/>
</dbReference>
<gene>
    <name evidence="11" type="ORF">SAMN05192589_12116</name>
</gene>
<keyword evidence="8 9" id="KW-0449">Lipoprotein</keyword>